<dbReference type="AlphaFoldDB" id="A0A162QB06"/>
<proteinExistence type="predicted"/>
<dbReference type="RefSeq" id="XP_018299566.1">
    <property type="nucleotide sequence ID" value="XM_018434565.1"/>
</dbReference>
<protein>
    <submittedName>
        <fullName evidence="1">Uncharacterized protein</fullName>
    </submittedName>
</protein>
<dbReference type="VEuPathDB" id="FungiDB:PHYBLDRAFT_162125"/>
<evidence type="ECO:0000313" key="1">
    <source>
        <dbReference type="EMBL" id="OAD81526.1"/>
    </source>
</evidence>
<organism evidence="1 2">
    <name type="scientific">Phycomyces blakesleeanus (strain ATCC 8743b / DSM 1359 / FGSC 10004 / NBRC 33097 / NRRL 1555)</name>
    <dbReference type="NCBI Taxonomy" id="763407"/>
    <lineage>
        <taxon>Eukaryota</taxon>
        <taxon>Fungi</taxon>
        <taxon>Fungi incertae sedis</taxon>
        <taxon>Mucoromycota</taxon>
        <taxon>Mucoromycotina</taxon>
        <taxon>Mucoromycetes</taxon>
        <taxon>Mucorales</taxon>
        <taxon>Phycomycetaceae</taxon>
        <taxon>Phycomyces</taxon>
    </lineage>
</organism>
<accession>A0A162QB06</accession>
<dbReference type="GeneID" id="28995471"/>
<name>A0A162QB06_PHYB8</name>
<sequence>MRANCTFEIIGTFDPKSVQEIHRPIQDTKDYYFTVVAGKGYSKTRPVYCIAYGEVIEKFNVANLTPGCLYKISVLGHYLHPLKEGKTHPSIDSRFIALQIKLSV</sequence>
<reference evidence="2" key="1">
    <citation type="submission" date="2015-06" db="EMBL/GenBank/DDBJ databases">
        <title>Expansion of signal transduction pathways in fungi by whole-genome duplication.</title>
        <authorList>
            <consortium name="DOE Joint Genome Institute"/>
            <person name="Corrochano L.M."/>
            <person name="Kuo A."/>
            <person name="Marcet-Houben M."/>
            <person name="Polaino S."/>
            <person name="Salamov A."/>
            <person name="Villalobos J.M."/>
            <person name="Alvarez M.I."/>
            <person name="Avalos J."/>
            <person name="Benito E.P."/>
            <person name="Benoit I."/>
            <person name="Burger G."/>
            <person name="Camino L.P."/>
            <person name="Canovas D."/>
            <person name="Cerda-Olmedo E."/>
            <person name="Cheng J.-F."/>
            <person name="Dominguez A."/>
            <person name="Elias M."/>
            <person name="Eslava A.P."/>
            <person name="Glaser F."/>
            <person name="Grimwood J."/>
            <person name="Gutierrez G."/>
            <person name="Heitman J."/>
            <person name="Henrissat B."/>
            <person name="Iturriaga E.A."/>
            <person name="Lang B.F."/>
            <person name="Lavin J.L."/>
            <person name="Lee S."/>
            <person name="Li W."/>
            <person name="Lindquist E."/>
            <person name="Lopez-Garcia S."/>
            <person name="Luque E.M."/>
            <person name="Marcos A.T."/>
            <person name="Martin J."/>
            <person name="McCluskey K."/>
            <person name="Medina H.R."/>
            <person name="Miralles-Duran A."/>
            <person name="Miyazaki A."/>
            <person name="Munoz-Torres E."/>
            <person name="Oguiza J.A."/>
            <person name="Ohm R."/>
            <person name="Olmedo M."/>
            <person name="Orejas M."/>
            <person name="Ortiz-Castellanos L."/>
            <person name="Pisabarro A.G."/>
            <person name="Rodriguez-Romero J."/>
            <person name="Ruiz-Herrera J."/>
            <person name="Ruiz-Vazquez R."/>
            <person name="Sanz C."/>
            <person name="Schackwitz W."/>
            <person name="Schmutz J."/>
            <person name="Shahriari M."/>
            <person name="Shelest E."/>
            <person name="Silva-Franco F."/>
            <person name="Soanes D."/>
            <person name="Syed K."/>
            <person name="Tagua V.G."/>
            <person name="Talbot N.J."/>
            <person name="Thon M."/>
            <person name="De vries R.P."/>
            <person name="Wiebenga A."/>
            <person name="Yadav J.S."/>
            <person name="Braun E.L."/>
            <person name="Baker S."/>
            <person name="Garre V."/>
            <person name="Horwitz B."/>
            <person name="Torres-Martinez S."/>
            <person name="Idnurm A."/>
            <person name="Herrera-Estrella A."/>
            <person name="Gabaldon T."/>
            <person name="Grigoriev I.V."/>
        </authorList>
    </citation>
    <scope>NUCLEOTIDE SEQUENCE [LARGE SCALE GENOMIC DNA]</scope>
    <source>
        <strain evidence="2">NRRL 1555(-)</strain>
    </source>
</reference>
<gene>
    <name evidence="1" type="ORF">PHYBLDRAFT_162125</name>
</gene>
<dbReference type="InParanoid" id="A0A162QB06"/>
<keyword evidence="2" id="KW-1185">Reference proteome</keyword>
<dbReference type="Proteomes" id="UP000077315">
    <property type="component" value="Unassembled WGS sequence"/>
</dbReference>
<dbReference type="EMBL" id="KV440971">
    <property type="protein sequence ID" value="OAD81526.1"/>
    <property type="molecule type" value="Genomic_DNA"/>
</dbReference>
<evidence type="ECO:0000313" key="2">
    <source>
        <dbReference type="Proteomes" id="UP000077315"/>
    </source>
</evidence>